<dbReference type="Pfam" id="PF01823">
    <property type="entry name" value="MACPF"/>
    <property type="match status" value="1"/>
</dbReference>
<proteinExistence type="predicted"/>
<protein>
    <recommendedName>
        <fullName evidence="1">MACPF domain-containing protein</fullName>
    </recommendedName>
</protein>
<keyword evidence="3" id="KW-1185">Reference proteome</keyword>
<dbReference type="Proteomes" id="UP000327118">
    <property type="component" value="Unassembled WGS sequence"/>
</dbReference>
<gene>
    <name evidence="2" type="ORF">BDV28DRAFT_142942</name>
</gene>
<evidence type="ECO:0000313" key="2">
    <source>
        <dbReference type="EMBL" id="KAE8348696.1"/>
    </source>
</evidence>
<sequence length="746" mass="82532">MFPNPSKFIPEPSSFKMGTHLEDAIKDTAATVMDLGKDVERFLISLADAPQQVLHVYSYNDQTKTIEEISCIPFKKVDLSKTKLADIRELLVSENVLEPRLLWSAFCNQRGAKVLDTVSYKAYLGILNEKSSGVGDITADNADTYRVYLKSEKNIDHDYAQSFLDRGVRIAMDKKLPDLPAASQPKAPELPTSFSHNIFVNPTTTFAIVHPADMSETHWSVVIRNNSLLNGYRIYDAGIKIGKVVERSMHTAFVLKPRPFLNHQISASAASDAIAKHKQMLKIPRFRIDDDSYIEQFEKTKSVTRAIAQNSLSQFSAELAVEGGAFGCSAGLSASYGQDNSSSSASSSSEDTRVMTITYNFPRVVIDFDRYSLDLSDECKLELESVDSAAGIDSFKDKYGRFFATRVELGGRLHSSEESTATTAAAKADQAKSMRAAAALSFSSPFVQASANASYGKSSQSSSEDSSSSSNRAVCWEAKGGDTLQCNDPTAWAYTVGSFYNWRVVKQSRIVSLEDVIATIPGYQDIKQKFTDILKNESKTKATATQLTIGFKLSSPYYHKDVGVKSNSKDGNFIQNIFDLATEKVMTEERVSYLKTLSTSISGATPLELQESSGSNSQKFYVNVESTESNEDKQLQFDYPYRIYNKSGDQNTWLSSNPILSGYLTTSLIWAGNPENATSFQFLYPRAGHRPKYIQNGDPTYLVMLDKNGQEISWATPLSKPSNSLGTDVNETAENISLFSFKFNYV</sequence>
<dbReference type="EMBL" id="ML739420">
    <property type="protein sequence ID" value="KAE8348696.1"/>
    <property type="molecule type" value="Genomic_DNA"/>
</dbReference>
<dbReference type="OrthoDB" id="2562973at2759"/>
<organism evidence="2 3">
    <name type="scientific">Aspergillus coremiiformis</name>
    <dbReference type="NCBI Taxonomy" id="138285"/>
    <lineage>
        <taxon>Eukaryota</taxon>
        <taxon>Fungi</taxon>
        <taxon>Dikarya</taxon>
        <taxon>Ascomycota</taxon>
        <taxon>Pezizomycotina</taxon>
        <taxon>Eurotiomycetes</taxon>
        <taxon>Eurotiomycetidae</taxon>
        <taxon>Eurotiales</taxon>
        <taxon>Aspergillaceae</taxon>
        <taxon>Aspergillus</taxon>
        <taxon>Aspergillus subgen. Circumdati</taxon>
    </lineage>
</organism>
<reference evidence="3" key="1">
    <citation type="submission" date="2019-04" db="EMBL/GenBank/DDBJ databases">
        <title>Friends and foes A comparative genomics studyof 23 Aspergillus species from section Flavi.</title>
        <authorList>
            <consortium name="DOE Joint Genome Institute"/>
            <person name="Kjaerbolling I."/>
            <person name="Vesth T."/>
            <person name="Frisvad J.C."/>
            <person name="Nybo J.L."/>
            <person name="Theobald S."/>
            <person name="Kildgaard S."/>
            <person name="Isbrandt T."/>
            <person name="Kuo A."/>
            <person name="Sato A."/>
            <person name="Lyhne E.K."/>
            <person name="Kogle M.E."/>
            <person name="Wiebenga A."/>
            <person name="Kun R.S."/>
            <person name="Lubbers R.J."/>
            <person name="Makela M.R."/>
            <person name="Barry K."/>
            <person name="Chovatia M."/>
            <person name="Clum A."/>
            <person name="Daum C."/>
            <person name="Haridas S."/>
            <person name="He G."/>
            <person name="LaButti K."/>
            <person name="Lipzen A."/>
            <person name="Mondo S."/>
            <person name="Riley R."/>
            <person name="Salamov A."/>
            <person name="Simmons B.A."/>
            <person name="Magnuson J.K."/>
            <person name="Henrissat B."/>
            <person name="Mortensen U.H."/>
            <person name="Larsen T.O."/>
            <person name="Devries R.P."/>
            <person name="Grigoriev I.V."/>
            <person name="Machida M."/>
            <person name="Baker S.E."/>
            <person name="Andersen M.R."/>
        </authorList>
    </citation>
    <scope>NUCLEOTIDE SEQUENCE [LARGE SCALE GENOMIC DNA]</scope>
    <source>
        <strain evidence="3">CBS 553.77</strain>
    </source>
</reference>
<evidence type="ECO:0000259" key="1">
    <source>
        <dbReference type="Pfam" id="PF01823"/>
    </source>
</evidence>
<feature type="domain" description="MACPF" evidence="1">
    <location>
        <begin position="337"/>
        <end position="498"/>
    </location>
</feature>
<evidence type="ECO:0000313" key="3">
    <source>
        <dbReference type="Proteomes" id="UP000327118"/>
    </source>
</evidence>
<dbReference type="AlphaFoldDB" id="A0A5N6YVN7"/>
<name>A0A5N6YVN7_9EURO</name>
<accession>A0A5N6YVN7</accession>
<dbReference type="InterPro" id="IPR020864">
    <property type="entry name" value="MACPF"/>
</dbReference>